<gene>
    <name evidence="7" type="ORF">KDW96_20945</name>
</gene>
<accession>A0ABY5H6U3</accession>
<dbReference type="InterPro" id="IPR047758">
    <property type="entry name" value="CytoC_perox"/>
</dbReference>
<proteinExistence type="predicted"/>
<dbReference type="Pfam" id="PF21419">
    <property type="entry name" value="RoxA-like_Cyt-c"/>
    <property type="match status" value="1"/>
</dbReference>
<keyword evidence="8" id="KW-1185">Reference proteome</keyword>
<protein>
    <submittedName>
        <fullName evidence="7">Cytochrome c</fullName>
    </submittedName>
</protein>
<dbReference type="NCBIfam" id="NF040606">
    <property type="entry name" value="CytoC_perox"/>
    <property type="match status" value="1"/>
</dbReference>
<dbReference type="SUPFAM" id="SSF46626">
    <property type="entry name" value="Cytochrome c"/>
    <property type="match status" value="1"/>
</dbReference>
<dbReference type="Gene3D" id="1.10.760.10">
    <property type="entry name" value="Cytochrome c-like domain"/>
    <property type="match status" value="1"/>
</dbReference>
<dbReference type="PANTHER" id="PTHR30600:SF9">
    <property type="entry name" value="BLR7738 PROTEIN"/>
    <property type="match status" value="1"/>
</dbReference>
<dbReference type="RefSeq" id="WP_255838153.1">
    <property type="nucleotide sequence ID" value="NZ_CP073346.1"/>
</dbReference>
<dbReference type="EMBL" id="CP073346">
    <property type="protein sequence ID" value="UTW07567.1"/>
    <property type="molecule type" value="Genomic_DNA"/>
</dbReference>
<dbReference type="InterPro" id="IPR009056">
    <property type="entry name" value="Cyt_c-like_dom"/>
</dbReference>
<dbReference type="Proteomes" id="UP001059672">
    <property type="component" value="Chromosome"/>
</dbReference>
<evidence type="ECO:0000256" key="1">
    <source>
        <dbReference type="ARBA" id="ARBA00022617"/>
    </source>
</evidence>
<reference evidence="7" key="1">
    <citation type="submission" date="2021-04" db="EMBL/GenBank/DDBJ databases">
        <title>Oceanospirillales bacteria with DddD are important DMSP degraders in coastal seawater.</title>
        <authorList>
            <person name="Liu J."/>
        </authorList>
    </citation>
    <scope>NUCLEOTIDE SEQUENCE</scope>
    <source>
        <strain evidence="7">D13-4</strain>
    </source>
</reference>
<evidence type="ECO:0000256" key="5">
    <source>
        <dbReference type="SAM" id="MobiDB-lite"/>
    </source>
</evidence>
<evidence type="ECO:0000313" key="8">
    <source>
        <dbReference type="Proteomes" id="UP001059672"/>
    </source>
</evidence>
<keyword evidence="2 4" id="KW-0479">Metal-binding</keyword>
<sequence length="638" mass="71390">MRMLRRALFGLLLLLGLGLGMGLYFIAYPNLPDYQKPARLHYLDQWTEDQRQTYYYTPQGTRVKGLRYAWFTALELPLSTGKLATPDYLARFGFLVDPQQAPSERNPGNLPVGFARHEDSASGVQYLDISCAACHTGELRYRGEAVRIDGGPALHSLASTVPTLRGGGFGQALGMSMAFTYYNPLKFRRFAKEVLGEDYAQGRAQLRRDFKEVLDRLLDTAYNDWHRGLYPTEEGFGRTDAFGRIANSVFGDAIDPANYRVANAPVSYPHVWDIWKFDWVQWNGSAMQPMARNIGEALGVGATLQLTQTDGQAVAETERYASSVRLRDLYSLEETLKQLKPPAWPEAVFGQIDRPLASRGRALYQENCAYCHAPDPKPRDKRFAPARDPEWQMRVVPTEIVGTDATAADNIADHRFDISRLGWTKAALSKLDVRLFGADLNEVDVHNISSAKGLAYITAYVEDRAYRDAGIQPRERWRMDGFGLPIGVQEKRGYKARPLDGIWATPPFLHNGSVPSLFQLLSPVSERQTQFWVGNFEYDTQKAGFVSEEFPGGFLYDTRITGNGNRGHEFRDGCRQGGVIGRALQPEERLALIEYLKVLGNSAVEKQLEPIKAKPWSPGPECQPADSVGAGEGDQEQT</sequence>
<evidence type="ECO:0000313" key="7">
    <source>
        <dbReference type="EMBL" id="UTW07567.1"/>
    </source>
</evidence>
<keyword evidence="1 4" id="KW-0349">Heme</keyword>
<evidence type="ECO:0000256" key="3">
    <source>
        <dbReference type="ARBA" id="ARBA00023004"/>
    </source>
</evidence>
<evidence type="ECO:0000256" key="4">
    <source>
        <dbReference type="PROSITE-ProRule" id="PRU00433"/>
    </source>
</evidence>
<organism evidence="7 8">
    <name type="scientific">Pseudomonas benzenivorans</name>
    <dbReference type="NCBI Taxonomy" id="556533"/>
    <lineage>
        <taxon>Bacteria</taxon>
        <taxon>Pseudomonadati</taxon>
        <taxon>Pseudomonadota</taxon>
        <taxon>Gammaproteobacteria</taxon>
        <taxon>Pseudomonadales</taxon>
        <taxon>Pseudomonadaceae</taxon>
        <taxon>Pseudomonas</taxon>
    </lineage>
</organism>
<feature type="region of interest" description="Disordered" evidence="5">
    <location>
        <begin position="610"/>
        <end position="638"/>
    </location>
</feature>
<keyword evidence="3 4" id="KW-0408">Iron</keyword>
<evidence type="ECO:0000256" key="2">
    <source>
        <dbReference type="ARBA" id="ARBA00022723"/>
    </source>
</evidence>
<feature type="domain" description="Cytochrome c" evidence="6">
    <location>
        <begin position="355"/>
        <end position="465"/>
    </location>
</feature>
<dbReference type="InterPro" id="IPR036909">
    <property type="entry name" value="Cyt_c-like_dom_sf"/>
</dbReference>
<dbReference type="InterPro" id="IPR051395">
    <property type="entry name" value="Cytochrome_c_Peroxidase/MauG"/>
</dbReference>
<evidence type="ECO:0000259" key="6">
    <source>
        <dbReference type="PROSITE" id="PS51007"/>
    </source>
</evidence>
<name>A0ABY5H6U3_9PSED</name>
<dbReference type="PROSITE" id="PS51007">
    <property type="entry name" value="CYTC"/>
    <property type="match status" value="2"/>
</dbReference>
<dbReference type="PANTHER" id="PTHR30600">
    <property type="entry name" value="CYTOCHROME C PEROXIDASE-RELATED"/>
    <property type="match status" value="1"/>
</dbReference>
<feature type="domain" description="Cytochrome c" evidence="6">
    <location>
        <begin position="118"/>
        <end position="221"/>
    </location>
</feature>